<gene>
    <name evidence="2" type="ORF">V6243_06960</name>
</gene>
<proteinExistence type="predicted"/>
<protein>
    <submittedName>
        <fullName evidence="2">Phosphoribosyltransferase family protein</fullName>
    </submittedName>
</protein>
<dbReference type="EMBL" id="JBAKAP010000006">
    <property type="protein sequence ID" value="MEL0616569.1"/>
    <property type="molecule type" value="Genomic_DNA"/>
</dbReference>
<keyword evidence="2" id="KW-0328">Glycosyltransferase</keyword>
<evidence type="ECO:0000313" key="3">
    <source>
        <dbReference type="Proteomes" id="UP001378242"/>
    </source>
</evidence>
<dbReference type="Gene3D" id="3.40.50.2020">
    <property type="match status" value="1"/>
</dbReference>
<dbReference type="RefSeq" id="WP_341542220.1">
    <property type="nucleotide sequence ID" value="NZ_JBAKAP010000006.1"/>
</dbReference>
<evidence type="ECO:0000259" key="1">
    <source>
        <dbReference type="Pfam" id="PF00156"/>
    </source>
</evidence>
<accession>A0ABU9GDN3</accession>
<comment type="caution">
    <text evidence="2">The sequence shown here is derived from an EMBL/GenBank/DDBJ whole genome shotgun (WGS) entry which is preliminary data.</text>
</comment>
<organism evidence="2 3">
    <name type="scientific">Cobetia marina</name>
    <name type="common">Deleya marina</name>
    <dbReference type="NCBI Taxonomy" id="28258"/>
    <lineage>
        <taxon>Bacteria</taxon>
        <taxon>Pseudomonadati</taxon>
        <taxon>Pseudomonadota</taxon>
        <taxon>Gammaproteobacteria</taxon>
        <taxon>Oceanospirillales</taxon>
        <taxon>Halomonadaceae</taxon>
        <taxon>Cobetia</taxon>
    </lineage>
</organism>
<dbReference type="Proteomes" id="UP001378242">
    <property type="component" value="Unassembled WGS sequence"/>
</dbReference>
<name>A0ABU9GDN3_COBMA</name>
<keyword evidence="2" id="KW-0808">Transferase</keyword>
<dbReference type="InterPro" id="IPR029057">
    <property type="entry name" value="PRTase-like"/>
</dbReference>
<reference evidence="2 3" key="1">
    <citation type="submission" date="2024-02" db="EMBL/GenBank/DDBJ databases">
        <title>Bacteria isolated from the canopy kelp, Nereocystis luetkeana.</title>
        <authorList>
            <person name="Pfister C.A."/>
            <person name="Younker I.T."/>
            <person name="Light S.H."/>
        </authorList>
    </citation>
    <scope>NUCLEOTIDE SEQUENCE [LARGE SCALE GENOMIC DNA]</scope>
    <source>
        <strain evidence="2 3">TI.5.07</strain>
    </source>
</reference>
<dbReference type="SUPFAM" id="SSF53271">
    <property type="entry name" value="PRTase-like"/>
    <property type="match status" value="1"/>
</dbReference>
<dbReference type="InterPro" id="IPR000836">
    <property type="entry name" value="PRTase_dom"/>
</dbReference>
<keyword evidence="3" id="KW-1185">Reference proteome</keyword>
<sequence length="338" mass="37901">MNYRSYGDLGRDIASQMSRLQAGDFDLIVGIPRSGMVPAYMISAMLNRACTDLDTFLADGVPGKGITRKLRESTAGEGSEEGTRSAWACRRVLLVDDSLNSGASLKASLARIPADCPCEIMTCVIYANPGVTNEVDLALVELEHPRAFQWNLFHHPALEDACVDIDGVLCLDPSPEDNDDGPRYRRFLLEATPLHLPTYRVHSLVTNRLEKYRPETEAWLARHGVTYERLIMLDLPSKEARLKLGCHASHKAGYYRESGCRLFIESEVGQASSIAQMTGKPVYCVDAQQMVNPEWLAMLKLQRGKWMTRQCKRGIRRVMKLLPASWERQARGVFQRVA</sequence>
<dbReference type="GO" id="GO:0016757">
    <property type="term" value="F:glycosyltransferase activity"/>
    <property type="evidence" value="ECO:0007669"/>
    <property type="project" value="UniProtKB-KW"/>
</dbReference>
<dbReference type="Pfam" id="PF00156">
    <property type="entry name" value="Pribosyltran"/>
    <property type="match status" value="1"/>
</dbReference>
<feature type="domain" description="Phosphoribosyltransferase" evidence="1">
    <location>
        <begin position="9"/>
        <end position="153"/>
    </location>
</feature>
<evidence type="ECO:0000313" key="2">
    <source>
        <dbReference type="EMBL" id="MEL0616569.1"/>
    </source>
</evidence>
<dbReference type="CDD" id="cd06223">
    <property type="entry name" value="PRTases_typeI"/>
    <property type="match status" value="1"/>
</dbReference>